<evidence type="ECO:0000313" key="3">
    <source>
        <dbReference type="Proteomes" id="UP000218209"/>
    </source>
</evidence>
<dbReference type="Proteomes" id="UP000218209">
    <property type="component" value="Unassembled WGS sequence"/>
</dbReference>
<dbReference type="AlphaFoldDB" id="A0A1X6NK31"/>
<accession>A0A1X6NK31</accession>
<dbReference type="EMBL" id="KV919911">
    <property type="protein sequence ID" value="OSX68964.1"/>
    <property type="molecule type" value="Genomic_DNA"/>
</dbReference>
<evidence type="ECO:0000313" key="2">
    <source>
        <dbReference type="EMBL" id="OSX68964.1"/>
    </source>
</evidence>
<organism evidence="2 3">
    <name type="scientific">Porphyra umbilicalis</name>
    <name type="common">Purple laver</name>
    <name type="synonym">Red alga</name>
    <dbReference type="NCBI Taxonomy" id="2786"/>
    <lineage>
        <taxon>Eukaryota</taxon>
        <taxon>Rhodophyta</taxon>
        <taxon>Bangiophyceae</taxon>
        <taxon>Bangiales</taxon>
        <taxon>Bangiaceae</taxon>
        <taxon>Porphyra</taxon>
    </lineage>
</organism>
<evidence type="ECO:0000256" key="1">
    <source>
        <dbReference type="SAM" id="MobiDB-lite"/>
    </source>
</evidence>
<feature type="region of interest" description="Disordered" evidence="1">
    <location>
        <begin position="1"/>
        <end position="73"/>
    </location>
</feature>
<keyword evidence="3" id="KW-1185">Reference proteome</keyword>
<name>A0A1X6NK31_PORUM</name>
<sequence length="99" mass="10244">MARVRARAPWRRSPRGRAAHRGRRGRRRPPRPRTGLNRDETSAGGALPALPLMPPTLKLKDRHARGGGGGGGARGGCAGGFAVLVPPPPMTAVATAADA</sequence>
<protein>
    <submittedName>
        <fullName evidence="2">Uncharacterized protein</fullName>
    </submittedName>
</protein>
<proteinExistence type="predicted"/>
<feature type="compositionally biased region" description="Basic residues" evidence="1">
    <location>
        <begin position="1"/>
        <end position="31"/>
    </location>
</feature>
<gene>
    <name evidence="2" type="ORF">BU14_2031s0002</name>
</gene>
<reference evidence="2 3" key="1">
    <citation type="submission" date="2017-03" db="EMBL/GenBank/DDBJ databases">
        <title>WGS assembly of Porphyra umbilicalis.</title>
        <authorList>
            <person name="Brawley S.H."/>
            <person name="Blouin N.A."/>
            <person name="Ficko-Blean E."/>
            <person name="Wheeler G.L."/>
            <person name="Lohr M."/>
            <person name="Goodson H.V."/>
            <person name="Jenkins J.W."/>
            <person name="Blaby-Haas C.E."/>
            <person name="Helliwell K.E."/>
            <person name="Chan C."/>
            <person name="Marriage T."/>
            <person name="Bhattacharya D."/>
            <person name="Klein A.S."/>
            <person name="Badis Y."/>
            <person name="Brodie J."/>
            <person name="Cao Y."/>
            <person name="Collen J."/>
            <person name="Dittami S.M."/>
            <person name="Gachon C.M."/>
            <person name="Green B.R."/>
            <person name="Karpowicz S."/>
            <person name="Kim J.W."/>
            <person name="Kudahl U."/>
            <person name="Lin S."/>
            <person name="Michel G."/>
            <person name="Mittag M."/>
            <person name="Olson B.J."/>
            <person name="Pangilinan J."/>
            <person name="Peng Y."/>
            <person name="Qiu H."/>
            <person name="Shu S."/>
            <person name="Singer J.T."/>
            <person name="Smith A.G."/>
            <person name="Sprecher B.N."/>
            <person name="Wagner V."/>
            <person name="Wang W."/>
            <person name="Wang Z.-Y."/>
            <person name="Yan J."/>
            <person name="Yarish C."/>
            <person name="Zoeuner-Riek S."/>
            <person name="Zhuang Y."/>
            <person name="Zou Y."/>
            <person name="Lindquist E.A."/>
            <person name="Grimwood J."/>
            <person name="Barry K."/>
            <person name="Rokhsar D.S."/>
            <person name="Schmutz J."/>
            <person name="Stiller J.W."/>
            <person name="Grossman A.R."/>
            <person name="Prochnik S.E."/>
        </authorList>
    </citation>
    <scope>NUCLEOTIDE SEQUENCE [LARGE SCALE GENOMIC DNA]</scope>
    <source>
        <strain evidence="2">4086291</strain>
    </source>
</reference>